<reference evidence="1 2" key="1">
    <citation type="submission" date="2015-12" db="EMBL/GenBank/DDBJ databases">
        <title>Phylogenomics in the description of a new species in the Pseudomonas syringae group.</title>
        <authorList>
            <person name="Busquets A."/>
            <person name="Gomila M."/>
            <person name="Beiki F."/>
            <person name="Rahimian H."/>
            <person name="Mulet M."/>
            <person name="Sanchez D."/>
            <person name="Garcia-Valdes E."/>
            <person name="Lalucat J."/>
        </authorList>
    </citation>
    <scope>NUCLEOTIDE SEQUENCE [LARGE SCALE GENOMIC DNA]</scope>
    <source>
        <strain evidence="1 2">S25</strain>
    </source>
</reference>
<comment type="caution">
    <text evidence="1">The sequence shown here is derived from an EMBL/GenBank/DDBJ whole genome shotgun (WGS) entry which is preliminary data.</text>
</comment>
<keyword evidence="2" id="KW-1185">Reference proteome</keyword>
<evidence type="ECO:0008006" key="3">
    <source>
        <dbReference type="Google" id="ProtNLM"/>
    </source>
</evidence>
<dbReference type="Proteomes" id="UP001320513">
    <property type="component" value="Unassembled WGS sequence"/>
</dbReference>
<organism evidence="1 2">
    <name type="scientific">Pseudomonas maioricensis</name>
    <dbReference type="NCBI Taxonomy" id="1766623"/>
    <lineage>
        <taxon>Bacteria</taxon>
        <taxon>Pseudomonadati</taxon>
        <taxon>Pseudomonadota</taxon>
        <taxon>Gammaproteobacteria</taxon>
        <taxon>Pseudomonadales</taxon>
        <taxon>Pseudomonadaceae</taxon>
        <taxon>Pseudomonas</taxon>
    </lineage>
</organism>
<proteinExistence type="predicted"/>
<dbReference type="Gene3D" id="2.60.40.1080">
    <property type="match status" value="1"/>
</dbReference>
<dbReference type="EMBL" id="LOHG01000005">
    <property type="protein sequence ID" value="MCI8209948.1"/>
    <property type="molecule type" value="Genomic_DNA"/>
</dbReference>
<protein>
    <recommendedName>
        <fullName evidence="3">BIG2 domain-containing protein</fullName>
    </recommendedName>
</protein>
<evidence type="ECO:0000313" key="2">
    <source>
        <dbReference type="Proteomes" id="UP001320513"/>
    </source>
</evidence>
<name>A0ABS9ZM41_9PSED</name>
<dbReference type="RefSeq" id="WP_243245884.1">
    <property type="nucleotide sequence ID" value="NZ_LOHG01000005.1"/>
</dbReference>
<dbReference type="SUPFAM" id="SSF49373">
    <property type="entry name" value="Invasin/intimin cell-adhesion fragments"/>
    <property type="match status" value="1"/>
</dbReference>
<gene>
    <name evidence="1" type="ORF">AUC61_10425</name>
</gene>
<sequence length="982" mass="105859">MNTNKILKALPHPTILSHNEGGIGDVDIADPTKSLEVLIGPIDMHPKDRIDLYWGSHNDPVDHYTHSPDAPDTNGIFSLYVGTQFIDQGTVSVQYTYTPFPSNTPEMSLPTDVIVKLAIPGGRDPDPSTPYENDALLKPTILPLGIITSPEGVSVTIPPYLNMAVGDNITLSWSGELISHRLTSEGHIGKPVVIPVPERVIETAGDSDMLEVRYEIRDVVNNWSRWSQPAYTEVEAGNSSLPAPVAPQAANLILDLDKLGGASVQALVVPNPQIALGDEVTLVIQRNTAEGIELEPYTSTELVQNPSAFVEFLLPFEQFIPITQGRARLKYTVKKSTGVMLRSKSLSLTIIGEPQQLQPPTIPAANENVLDPASRNVSALIPPYYFMADGNDVTLVWAGKTAGGANVMHEELRTLNRDDIGKVLAFRIPQDKISVLAGGSVQVYYTVNTFMRAFFKSPVLDLSVSHDTSAPLPAPAVDNVDAEGVLDPTDLVLEAKVRIQPYNGMEAGDKVVVHWIGRSPEGDFSTYTTINSGTVNREIVFRVLKSVVLASINTQVRVWYEVERRNQKYTSRELSFIVKETVMGPLPEPRIKEAKGETLAPVDVVNGATFVVAASANLKLDDYILFSIAGPKARDTKEKVVTNADEGKELSAVFSKVIIEANAGLSIEATYTVRRASGIVQNSVPLRLTVLGAPTRLPAPTMDTVGPDGLLTPSNIPESGATVRLSYPDMSSGDSVFVRWEGTSRYDTPAQVIGADAQLQFNIPKAYIVQSIGGSASATYTVTRSGTAVVSAPLWMQVQQGIQFDTSPVTLNGKVYLIPASPELLPSFPPHTTVRRTASGGLSPYTYRSSDSQVAQVDATGMTSVRGKGTATISVTDARGETASYQVSVTGVIHCLGLGSGSFAQMNDAAAAKGARLPSSDELNQIFNTFGSQWPLGNGNYWSSTVAAQNLVGMKWYFVKNLVTGSNYKLKYHNTSLGVAIR</sequence>
<evidence type="ECO:0000313" key="1">
    <source>
        <dbReference type="EMBL" id="MCI8209948.1"/>
    </source>
</evidence>
<accession>A0ABS9ZM41</accession>
<dbReference type="InterPro" id="IPR008964">
    <property type="entry name" value="Invasin/intimin_cell_adhesion"/>
</dbReference>